<dbReference type="PANTHER" id="PTHR11431:SF47">
    <property type="entry name" value="FERRITIN LIGHT CHAIN"/>
    <property type="match status" value="1"/>
</dbReference>
<keyword evidence="3 8" id="KW-0479">Metal-binding</keyword>
<evidence type="ECO:0000256" key="5">
    <source>
        <dbReference type="ARBA" id="ARBA00044942"/>
    </source>
</evidence>
<keyword evidence="4 8" id="KW-0408">Iron</keyword>
<name>A0A485MIC1_LYNPA</name>
<feature type="binding site" evidence="8">
    <location>
        <position position="189"/>
    </location>
    <ligand>
        <name>Fe cation</name>
        <dbReference type="ChEBI" id="CHEBI:24875"/>
        <label>1</label>
    </ligand>
</feature>
<dbReference type="InterPro" id="IPR001519">
    <property type="entry name" value="Ferritin"/>
</dbReference>
<dbReference type="EMBL" id="CAAGRJ010002840">
    <property type="protein sequence ID" value="VFV20610.1"/>
    <property type="molecule type" value="Genomic_DNA"/>
</dbReference>
<keyword evidence="2 9" id="KW-0409">Iron storage</keyword>
<dbReference type="Proteomes" id="UP000386466">
    <property type="component" value="Unassembled WGS sequence"/>
</dbReference>
<dbReference type="InterPro" id="IPR012347">
    <property type="entry name" value="Ferritin-like"/>
</dbReference>
<dbReference type="GO" id="GO:0006879">
    <property type="term" value="P:intracellular iron ion homeostasis"/>
    <property type="evidence" value="ECO:0007669"/>
    <property type="project" value="UniProtKB-KW"/>
</dbReference>
<evidence type="ECO:0000313" key="11">
    <source>
        <dbReference type="EMBL" id="VFV20610.1"/>
    </source>
</evidence>
<evidence type="ECO:0000256" key="7">
    <source>
        <dbReference type="ARBA" id="ARBA00047045"/>
    </source>
</evidence>
<evidence type="ECO:0000259" key="10">
    <source>
        <dbReference type="PROSITE" id="PS50905"/>
    </source>
</evidence>
<dbReference type="GO" id="GO:0008199">
    <property type="term" value="F:ferric iron binding"/>
    <property type="evidence" value="ECO:0007669"/>
    <property type="project" value="InterPro"/>
</dbReference>
<dbReference type="PANTHER" id="PTHR11431">
    <property type="entry name" value="FERRITIN"/>
    <property type="match status" value="1"/>
</dbReference>
<dbReference type="SUPFAM" id="SSF47240">
    <property type="entry name" value="Ferritin-like"/>
    <property type="match status" value="1"/>
</dbReference>
<comment type="similarity">
    <text evidence="1 9">Belongs to the ferritin family.</text>
</comment>
<evidence type="ECO:0000256" key="6">
    <source>
        <dbReference type="ARBA" id="ARBA00045578"/>
    </source>
</evidence>
<organism evidence="11 12">
    <name type="scientific">Lynx pardinus</name>
    <name type="common">Iberian lynx</name>
    <name type="synonym">Felis pardina</name>
    <dbReference type="NCBI Taxonomy" id="191816"/>
    <lineage>
        <taxon>Eukaryota</taxon>
        <taxon>Metazoa</taxon>
        <taxon>Chordata</taxon>
        <taxon>Craniata</taxon>
        <taxon>Vertebrata</taxon>
        <taxon>Euteleostomi</taxon>
        <taxon>Mammalia</taxon>
        <taxon>Eutheria</taxon>
        <taxon>Laurasiatheria</taxon>
        <taxon>Carnivora</taxon>
        <taxon>Feliformia</taxon>
        <taxon>Felidae</taxon>
        <taxon>Felinae</taxon>
        <taxon>Lynx</taxon>
    </lineage>
</organism>
<keyword evidence="12" id="KW-1185">Reference proteome</keyword>
<feature type="binding site" evidence="8">
    <location>
        <position position="113"/>
    </location>
    <ligand>
        <name>Fe cation</name>
        <dbReference type="ChEBI" id="CHEBI:24875"/>
        <label>1</label>
    </ligand>
</feature>
<evidence type="ECO:0000256" key="4">
    <source>
        <dbReference type="ARBA" id="ARBA00023004"/>
    </source>
</evidence>
<evidence type="ECO:0000256" key="9">
    <source>
        <dbReference type="RuleBase" id="RU361145"/>
    </source>
</evidence>
<proteinExistence type="inferred from homology"/>
<evidence type="ECO:0000256" key="8">
    <source>
        <dbReference type="PIRSR" id="PIRSR601519-1"/>
    </source>
</evidence>
<gene>
    <name evidence="11" type="ORF">LYPA_23C011085</name>
</gene>
<comment type="subunit">
    <text evidence="7">Oligomer of 24 subunits. There are two types of subunits: L (light) chain and H (heavy) chain. The major chain can be light or heavy, depending on the species and tissue type. The functional molecule forms a roughly spherical shell with a diameter of 12 nm and contains a central cavity into which the insoluble mineral iron core is deposited. Interacts with NCOA4.</text>
</comment>
<protein>
    <recommendedName>
        <fullName evidence="9">Ferritin</fullName>
    </recommendedName>
</protein>
<accession>A0A485MIC1</accession>
<sequence length="218" mass="24353">MWMEQTQKRPFYQPGPPSNFSPSCYLQSHLLGYALSPGHPTSYLELSSLLPSTPSFQICQNCPTKGKGAVNPLVNKHLHASYTYLSQASISTTTGQLWSVWAPSLGPEEKHKHTGSLWKMLVQYSLHALFQDVQKPSQDEWRNTLDTMETSLVLENNPNQALLVLHGLGSAPADPHLYDFLSNRVLEEQVKLIKKMDNPLTNFCKLAGPQPGLGERLL</sequence>
<dbReference type="InterPro" id="IPR009040">
    <property type="entry name" value="Ferritin-like_diiron"/>
</dbReference>
<dbReference type="GO" id="GO:0008198">
    <property type="term" value="F:ferrous iron binding"/>
    <property type="evidence" value="ECO:0007669"/>
    <property type="project" value="TreeGrafter"/>
</dbReference>
<dbReference type="Gene3D" id="1.20.1260.10">
    <property type="match status" value="1"/>
</dbReference>
<feature type="binding site" evidence="8">
    <location>
        <position position="155"/>
    </location>
    <ligand>
        <name>Fe cation</name>
        <dbReference type="ChEBI" id="CHEBI:24875"/>
        <label>1</label>
    </ligand>
</feature>
<dbReference type="InterPro" id="IPR009078">
    <property type="entry name" value="Ferritin-like_SF"/>
</dbReference>
<evidence type="ECO:0000256" key="1">
    <source>
        <dbReference type="ARBA" id="ARBA00007513"/>
    </source>
</evidence>
<dbReference type="GO" id="GO:0006826">
    <property type="term" value="P:iron ion transport"/>
    <property type="evidence" value="ECO:0007669"/>
    <property type="project" value="InterPro"/>
</dbReference>
<comment type="subcellular location">
    <subcellularLocation>
        <location evidence="5">Autolysosome</location>
    </subcellularLocation>
</comment>
<reference evidence="11 12" key="1">
    <citation type="submission" date="2019-01" db="EMBL/GenBank/DDBJ databases">
        <authorList>
            <person name="Alioto T."/>
            <person name="Alioto T."/>
        </authorList>
    </citation>
    <scope>NUCLEOTIDE SEQUENCE [LARGE SCALE GENOMIC DNA]</scope>
</reference>
<dbReference type="GO" id="GO:0044754">
    <property type="term" value="C:autolysosome"/>
    <property type="evidence" value="ECO:0007669"/>
    <property type="project" value="UniProtKB-SubCell"/>
</dbReference>
<dbReference type="AlphaFoldDB" id="A0A485MIC1"/>
<evidence type="ECO:0000313" key="12">
    <source>
        <dbReference type="Proteomes" id="UP000386466"/>
    </source>
</evidence>
<evidence type="ECO:0000256" key="2">
    <source>
        <dbReference type="ARBA" id="ARBA00022434"/>
    </source>
</evidence>
<dbReference type="InterPro" id="IPR008331">
    <property type="entry name" value="Ferritin_DPS_dom"/>
</dbReference>
<dbReference type="PROSITE" id="PS50905">
    <property type="entry name" value="FERRITIN_LIKE"/>
    <property type="match status" value="1"/>
</dbReference>
<feature type="domain" description="Ferritin-like diiron" evidence="10">
    <location>
        <begin position="60"/>
        <end position="207"/>
    </location>
</feature>
<evidence type="ECO:0000256" key="3">
    <source>
        <dbReference type="ARBA" id="ARBA00022723"/>
    </source>
</evidence>
<comment type="function">
    <text evidence="6">Stores iron in a soluble, non-toxic, readily available form. Important for iron homeostasis. Iron is taken up in the ferrous form and deposited as ferric hydroxides after oxidation. Also plays a role in delivery of iron to cells. Mediates iron uptake in capsule cells of the developing kidney. Delivery to lysosomes by the cargo receptor NCOA4 for autophagic degradation and release or iron.</text>
</comment>
<dbReference type="Pfam" id="PF00210">
    <property type="entry name" value="Ferritin"/>
    <property type="match status" value="1"/>
</dbReference>